<dbReference type="PANTHER" id="PTHR42942:SF1">
    <property type="entry name" value="ALKYLTRANSFERASE-LIKE PROTEIN 1"/>
    <property type="match status" value="1"/>
</dbReference>
<dbReference type="EMBL" id="MH908888">
    <property type="protein sequence ID" value="AYM52919.1"/>
    <property type="molecule type" value="Genomic_DNA"/>
</dbReference>
<keyword evidence="1" id="KW-0227">DNA damage</keyword>
<name>A0A3Q8I8W7_SORCE</name>
<reference evidence="4" key="1">
    <citation type="journal article" date="2018" name="J. Ind. Microbiol. Biotechnol.">
        <title>Genome mining reveals uncommon alkylpyrones as type III PKS products from myxobacteria.</title>
        <authorList>
            <person name="Hug J.J."/>
            <person name="Panter F."/>
            <person name="Krug D."/>
            <person name="Muller R."/>
        </authorList>
    </citation>
    <scope>NUCLEOTIDE SEQUENCE</scope>
    <source>
        <strain evidence="4">So ce38</strain>
    </source>
</reference>
<keyword evidence="4" id="KW-0808">Transferase</keyword>
<dbReference type="PANTHER" id="PTHR42942">
    <property type="entry name" value="6-O-METHYLGUANINE DNA METHYLTRANSFERASE"/>
    <property type="match status" value="1"/>
</dbReference>
<dbReference type="InterPro" id="IPR036217">
    <property type="entry name" value="MethylDNA_cys_MeTrfase_DNAb"/>
</dbReference>
<feature type="compositionally biased region" description="Basic residues" evidence="2">
    <location>
        <begin position="190"/>
        <end position="202"/>
    </location>
</feature>
<dbReference type="SUPFAM" id="SSF46767">
    <property type="entry name" value="Methylated DNA-protein cysteine methyltransferase, C-terminal domain"/>
    <property type="match status" value="1"/>
</dbReference>
<dbReference type="InterPro" id="IPR014048">
    <property type="entry name" value="MethylDNA_cys_MeTrfase_DNA-bd"/>
</dbReference>
<feature type="domain" description="Methylated-DNA-[protein]-cysteine S-methyltransferase DNA binding" evidence="3">
    <location>
        <begin position="43"/>
        <end position="128"/>
    </location>
</feature>
<evidence type="ECO:0000313" key="4">
    <source>
        <dbReference type="EMBL" id="AYM52919.1"/>
    </source>
</evidence>
<dbReference type="Gene3D" id="1.10.10.10">
    <property type="entry name" value="Winged helix-like DNA-binding domain superfamily/Winged helix DNA-binding domain"/>
    <property type="match status" value="1"/>
</dbReference>
<evidence type="ECO:0000259" key="3">
    <source>
        <dbReference type="Pfam" id="PF01035"/>
    </source>
</evidence>
<dbReference type="CDD" id="cd06445">
    <property type="entry name" value="ATase"/>
    <property type="match status" value="1"/>
</dbReference>
<protein>
    <submittedName>
        <fullName evidence="4">Methylated-DNA-protein-cysteine S-methyltransferase DNA-binding protein</fullName>
    </submittedName>
</protein>
<feature type="region of interest" description="Disordered" evidence="2">
    <location>
        <begin position="170"/>
        <end position="202"/>
    </location>
</feature>
<organism evidence="4">
    <name type="scientific">Sorangium cellulosum</name>
    <name type="common">Polyangium cellulosum</name>
    <dbReference type="NCBI Taxonomy" id="56"/>
    <lineage>
        <taxon>Bacteria</taxon>
        <taxon>Pseudomonadati</taxon>
        <taxon>Myxococcota</taxon>
        <taxon>Polyangia</taxon>
        <taxon>Polyangiales</taxon>
        <taxon>Polyangiaceae</taxon>
        <taxon>Sorangium</taxon>
    </lineage>
</organism>
<feature type="region of interest" description="Disordered" evidence="2">
    <location>
        <begin position="1"/>
        <end position="31"/>
    </location>
</feature>
<dbReference type="InterPro" id="IPR036388">
    <property type="entry name" value="WH-like_DNA-bd_sf"/>
</dbReference>
<dbReference type="GO" id="GO:0032259">
    <property type="term" value="P:methylation"/>
    <property type="evidence" value="ECO:0007669"/>
    <property type="project" value="UniProtKB-KW"/>
</dbReference>
<dbReference type="InterPro" id="IPR052520">
    <property type="entry name" value="ATL_DNA_repair"/>
</dbReference>
<proteinExistence type="predicted"/>
<keyword evidence="4" id="KW-0238">DNA-binding</keyword>
<keyword evidence="4" id="KW-0489">Methyltransferase</keyword>
<evidence type="ECO:0000256" key="2">
    <source>
        <dbReference type="SAM" id="MobiDB-lite"/>
    </source>
</evidence>
<dbReference type="GO" id="GO:0006281">
    <property type="term" value="P:DNA repair"/>
    <property type="evidence" value="ECO:0007669"/>
    <property type="project" value="InterPro"/>
</dbReference>
<feature type="compositionally biased region" description="Basic residues" evidence="2">
    <location>
        <begin position="1"/>
        <end position="10"/>
    </location>
</feature>
<dbReference type="AlphaFoldDB" id="A0A3Q8I8W7"/>
<evidence type="ECO:0000256" key="1">
    <source>
        <dbReference type="ARBA" id="ARBA00022763"/>
    </source>
</evidence>
<feature type="compositionally biased region" description="Low complexity" evidence="2">
    <location>
        <begin position="170"/>
        <end position="189"/>
    </location>
</feature>
<dbReference type="GO" id="GO:0008168">
    <property type="term" value="F:methyltransferase activity"/>
    <property type="evidence" value="ECO:0007669"/>
    <property type="project" value="UniProtKB-KW"/>
</dbReference>
<accession>A0A3Q8I8W7</accession>
<dbReference type="Pfam" id="PF01035">
    <property type="entry name" value="DNA_binding_1"/>
    <property type="match status" value="1"/>
</dbReference>
<dbReference type="GO" id="GO:0003677">
    <property type="term" value="F:DNA binding"/>
    <property type="evidence" value="ECO:0007669"/>
    <property type="project" value="UniProtKB-KW"/>
</dbReference>
<sequence>MTTKDRRARKQAPEGDRRLTAIPGPRRGRREPAALPETISWWDAFYRVIRRIPAGRVCTYGAVAAMAGHPRAARHVGYALAALKETGEGARVPWQRVLGSRPRHRAAVTIKDPVGGALQRMLLEAEGVEFDERGNVSLERFGWSWSTPVAAPAKKARVAAPAKKARLAAPAKKARVAAPAKKARVAAPAKKARVAGLRKRRS</sequence>